<dbReference type="AlphaFoldDB" id="A0A2T6ZKU0"/>
<organism evidence="3 4">
    <name type="scientific">Tuber borchii</name>
    <name type="common">White truffle</name>
    <dbReference type="NCBI Taxonomy" id="42251"/>
    <lineage>
        <taxon>Eukaryota</taxon>
        <taxon>Fungi</taxon>
        <taxon>Dikarya</taxon>
        <taxon>Ascomycota</taxon>
        <taxon>Pezizomycotina</taxon>
        <taxon>Pezizomycetes</taxon>
        <taxon>Pezizales</taxon>
        <taxon>Tuberaceae</taxon>
        <taxon>Tuber</taxon>
    </lineage>
</organism>
<accession>A0A2T6ZKU0</accession>
<dbReference type="Proteomes" id="UP000244722">
    <property type="component" value="Unassembled WGS sequence"/>
</dbReference>
<evidence type="ECO:0000256" key="1">
    <source>
        <dbReference type="SAM" id="MobiDB-lite"/>
    </source>
</evidence>
<protein>
    <recommendedName>
        <fullName evidence="2">SAP domain-containing protein</fullName>
    </recommendedName>
</protein>
<dbReference type="STRING" id="42251.A0A2T6ZKU0"/>
<dbReference type="InterPro" id="IPR003034">
    <property type="entry name" value="SAP_dom"/>
</dbReference>
<dbReference type="PANTHER" id="PTHR14134">
    <property type="entry name" value="E3 UBIQUITIN-PROTEIN LIGASE RAD18"/>
    <property type="match status" value="1"/>
</dbReference>
<dbReference type="GO" id="GO:0006513">
    <property type="term" value="P:protein monoubiquitination"/>
    <property type="evidence" value="ECO:0007669"/>
    <property type="project" value="InterPro"/>
</dbReference>
<keyword evidence="4" id="KW-1185">Reference proteome</keyword>
<gene>
    <name evidence="3" type="ORF">B9Z19DRAFT_1088997</name>
</gene>
<comment type="caution">
    <text evidence="3">The sequence shown here is derived from an EMBL/GenBank/DDBJ whole genome shotgun (WGS) entry which is preliminary data.</text>
</comment>
<proteinExistence type="predicted"/>
<sequence length="279" mass="30436">MIKESALRNKLQELGVPSHGNKRTLHARYDEWMTLWNANVDSATPKSKKELLKELSVWDTINRVPVVQKTKAAGWTDEGWLESNKSHFDELIAKAKAQRVKPKPVKEGKKGEKAEGEVEHATLSSAQADGASAAPTTLPNNITPQPTIPESKVPPNNATQSFQPNFHQPQYLDQAFTATLHSTLRQAYPPPPPPLPQTYTAQTPPTYLSYAHVNTNNMFAANPPPSPPTRLLGVDSNTNKPIAIAEEDTSLIGLYGKRKYEEMEVGGKSGGRGGTSGGL</sequence>
<feature type="compositionally biased region" description="Polar residues" evidence="1">
    <location>
        <begin position="134"/>
        <end position="145"/>
    </location>
</feature>
<dbReference type="PROSITE" id="PS50800">
    <property type="entry name" value="SAP"/>
    <property type="match status" value="1"/>
</dbReference>
<name>A0A2T6ZKU0_TUBBO</name>
<dbReference type="GO" id="GO:0005634">
    <property type="term" value="C:nucleus"/>
    <property type="evidence" value="ECO:0007669"/>
    <property type="project" value="TreeGrafter"/>
</dbReference>
<dbReference type="GO" id="GO:0097505">
    <property type="term" value="C:Rad6-Rad18 complex"/>
    <property type="evidence" value="ECO:0007669"/>
    <property type="project" value="TreeGrafter"/>
</dbReference>
<feature type="domain" description="SAP" evidence="2">
    <location>
        <begin position="1"/>
        <end position="33"/>
    </location>
</feature>
<evidence type="ECO:0000313" key="3">
    <source>
        <dbReference type="EMBL" id="PUU76110.1"/>
    </source>
</evidence>
<evidence type="ECO:0000259" key="2">
    <source>
        <dbReference type="PROSITE" id="PS50800"/>
    </source>
</evidence>
<dbReference type="EMBL" id="NESQ01000202">
    <property type="protein sequence ID" value="PUU76110.1"/>
    <property type="molecule type" value="Genomic_DNA"/>
</dbReference>
<feature type="region of interest" description="Disordered" evidence="1">
    <location>
        <begin position="99"/>
        <end position="160"/>
    </location>
</feature>
<dbReference type="OrthoDB" id="9049620at2759"/>
<dbReference type="InterPro" id="IPR039577">
    <property type="entry name" value="Rad18"/>
</dbReference>
<feature type="compositionally biased region" description="Basic and acidic residues" evidence="1">
    <location>
        <begin position="104"/>
        <end position="120"/>
    </location>
</feature>
<reference evidence="3 4" key="1">
    <citation type="submission" date="2017-04" db="EMBL/GenBank/DDBJ databases">
        <title>Draft genome sequence of Tuber borchii Vittad., a whitish edible truffle.</title>
        <authorList>
            <consortium name="DOE Joint Genome Institute"/>
            <person name="Murat C."/>
            <person name="Kuo A."/>
            <person name="Barry K.W."/>
            <person name="Clum A."/>
            <person name="Dockter R.B."/>
            <person name="Fauchery L."/>
            <person name="Iotti M."/>
            <person name="Kohler A."/>
            <person name="Labutti K."/>
            <person name="Lindquist E.A."/>
            <person name="Lipzen A."/>
            <person name="Ohm R.A."/>
            <person name="Wang M."/>
            <person name="Grigoriev I.V."/>
            <person name="Zambonelli A."/>
            <person name="Martin F.M."/>
        </authorList>
    </citation>
    <scope>NUCLEOTIDE SEQUENCE [LARGE SCALE GENOMIC DNA]</scope>
    <source>
        <strain evidence="3 4">Tbo3840</strain>
    </source>
</reference>
<dbReference type="PANTHER" id="PTHR14134:SF2">
    <property type="entry name" value="E3 UBIQUITIN-PROTEIN LIGASE RAD18"/>
    <property type="match status" value="1"/>
</dbReference>
<dbReference type="GO" id="GO:0006301">
    <property type="term" value="P:DNA damage tolerance"/>
    <property type="evidence" value="ECO:0007669"/>
    <property type="project" value="InterPro"/>
</dbReference>
<dbReference type="GO" id="GO:0061630">
    <property type="term" value="F:ubiquitin protein ligase activity"/>
    <property type="evidence" value="ECO:0007669"/>
    <property type="project" value="InterPro"/>
</dbReference>
<evidence type="ECO:0000313" key="4">
    <source>
        <dbReference type="Proteomes" id="UP000244722"/>
    </source>
</evidence>
<dbReference type="GO" id="GO:0003697">
    <property type="term" value="F:single-stranded DNA binding"/>
    <property type="evidence" value="ECO:0007669"/>
    <property type="project" value="InterPro"/>
</dbReference>